<reference evidence="4" key="1">
    <citation type="submission" date="2022-11" db="EMBL/GenBank/DDBJ databases">
        <authorList>
            <person name="Morgan W.R."/>
            <person name="Tartar A."/>
        </authorList>
    </citation>
    <scope>NUCLEOTIDE SEQUENCE</scope>
    <source>
        <strain evidence="4">ARSEF 373</strain>
    </source>
</reference>
<evidence type="ECO:0000256" key="2">
    <source>
        <dbReference type="SAM" id="MobiDB-lite"/>
    </source>
</evidence>
<dbReference type="InterPro" id="IPR006597">
    <property type="entry name" value="Sel1-like"/>
</dbReference>
<evidence type="ECO:0000313" key="4">
    <source>
        <dbReference type="EMBL" id="DAZ95603.1"/>
    </source>
</evidence>
<dbReference type="AlphaFoldDB" id="A0AAV2YQL4"/>
<evidence type="ECO:0000256" key="1">
    <source>
        <dbReference type="ARBA" id="ARBA00038101"/>
    </source>
</evidence>
<dbReference type="Pfam" id="PF08238">
    <property type="entry name" value="Sel1"/>
    <property type="match status" value="7"/>
</dbReference>
<accession>A0AAV2YQL4</accession>
<dbReference type="PANTHER" id="PTHR11102:SF147">
    <property type="entry name" value="SEL1L ADAPTOR SUBUNIT OF ERAD E3 UBIQUITIN LIGASE"/>
    <property type="match status" value="1"/>
</dbReference>
<dbReference type="SMART" id="SM00671">
    <property type="entry name" value="SEL1"/>
    <property type="match status" value="7"/>
</dbReference>
<dbReference type="InterPro" id="IPR011990">
    <property type="entry name" value="TPR-like_helical_dom_sf"/>
</dbReference>
<evidence type="ECO:0000313" key="5">
    <source>
        <dbReference type="Proteomes" id="UP001146120"/>
    </source>
</evidence>
<dbReference type="PANTHER" id="PTHR11102">
    <property type="entry name" value="SEL-1-LIKE PROTEIN"/>
    <property type="match status" value="1"/>
</dbReference>
<sequence>MKGLRCLIMLVLAVSCTVQCTANEGRDKEQKDRVVTEERHTSSQMASADERPVVWEVDPTSNTRAQSSPPADAASSQSKPQHEDQHAAHTHDGTVSVQDSMPDAARSAQEEEFLAKMRETLDFMVNKLGADDATTAQDAQRQVLEELEKLVENAAPLLSDDVLDALPDIYDELMSSKDMSTGEGIKHDGEAMEEDATNAFGDVVEISEAFLTLEEQLLSNGPSEELVQAFEQLEEEGDMYAMETLAYLELFEPHGHELVGGEPGNVMAAFERLRAAADAGIVSAAGALALLNLIDFGVPRNASVTQHERHADAVALLQHLADRDDFVATLALGNRYLSGHLVGAMRDQCHDALNHYHRCAESNVRRVAEIGGERGIDVVRLSDEWIAPSEFAPEQHEEALHRFEYYRQLAENPADEQWIDATQRLGETYFFGDDVAGIPQNQALAAEYFERAAQAGEPMAQANFGMMLANGLGVKQDNASALDYFHRAAEQGSGFAMHGIGVMYWTGAGVEKNETEAVRYFHLAVDHDYLEAHTYLGSAYLNGIGAQRDEARAFEHFTLASESHSSQALFNLGVMHYQGYGTPQSCPKALDLMRTVALNHELLAELPFSITKGYECFQQGDYLRAFLHYRMVAEFGSETALVNAAFMLEHYGEHIFPSASVPHAEFPSSTKKAGWNHSEVWMGMNKRPLQEAFQLYQQASHLNDSEAVRKTGVCFHEPWLEVCPLNHTAAMERYAQAAELGDSEAAYNCGLMLALGDGVKQDLEAARVYYAQCSEAYFPANVPCALLLSTIDIVLFVRNAMTAVLAW</sequence>
<dbReference type="Gene3D" id="1.25.40.10">
    <property type="entry name" value="Tetratricopeptide repeat domain"/>
    <property type="match status" value="3"/>
</dbReference>
<comment type="similarity">
    <text evidence="1">Belongs to the sel-1 family.</text>
</comment>
<feature type="signal peptide" evidence="3">
    <location>
        <begin position="1"/>
        <end position="22"/>
    </location>
</feature>
<dbReference type="Proteomes" id="UP001146120">
    <property type="component" value="Unassembled WGS sequence"/>
</dbReference>
<reference evidence="4" key="2">
    <citation type="journal article" date="2023" name="Microbiol Resour">
        <title>Decontamination and Annotation of the Draft Genome Sequence of the Oomycete Lagenidium giganteum ARSEF 373.</title>
        <authorList>
            <person name="Morgan W.R."/>
            <person name="Tartar A."/>
        </authorList>
    </citation>
    <scope>NUCLEOTIDE SEQUENCE</scope>
    <source>
        <strain evidence="4">ARSEF 373</strain>
    </source>
</reference>
<comment type="caution">
    <text evidence="4">The sequence shown here is derived from an EMBL/GenBank/DDBJ whole genome shotgun (WGS) entry which is preliminary data.</text>
</comment>
<feature type="region of interest" description="Disordered" evidence="2">
    <location>
        <begin position="23"/>
        <end position="109"/>
    </location>
</feature>
<name>A0AAV2YQL4_9STRA</name>
<dbReference type="PROSITE" id="PS51257">
    <property type="entry name" value="PROKAR_LIPOPROTEIN"/>
    <property type="match status" value="1"/>
</dbReference>
<keyword evidence="3" id="KW-0732">Signal</keyword>
<protein>
    <submittedName>
        <fullName evidence="4">Uncharacterized protein</fullName>
    </submittedName>
</protein>
<feature type="compositionally biased region" description="Low complexity" evidence="2">
    <location>
        <begin position="65"/>
        <end position="79"/>
    </location>
</feature>
<feature type="compositionally biased region" description="Basic and acidic residues" evidence="2">
    <location>
        <begin position="24"/>
        <end position="41"/>
    </location>
</feature>
<proteinExistence type="inferred from homology"/>
<keyword evidence="5" id="KW-1185">Reference proteome</keyword>
<dbReference type="EMBL" id="DAKRPA010000198">
    <property type="protein sequence ID" value="DAZ95603.1"/>
    <property type="molecule type" value="Genomic_DNA"/>
</dbReference>
<evidence type="ECO:0000256" key="3">
    <source>
        <dbReference type="SAM" id="SignalP"/>
    </source>
</evidence>
<dbReference type="SUPFAM" id="SSF81901">
    <property type="entry name" value="HCP-like"/>
    <property type="match status" value="4"/>
</dbReference>
<feature type="chain" id="PRO_5043461207" evidence="3">
    <location>
        <begin position="23"/>
        <end position="807"/>
    </location>
</feature>
<gene>
    <name evidence="4" type="ORF">N0F65_006089</name>
</gene>
<organism evidence="4 5">
    <name type="scientific">Lagenidium giganteum</name>
    <dbReference type="NCBI Taxonomy" id="4803"/>
    <lineage>
        <taxon>Eukaryota</taxon>
        <taxon>Sar</taxon>
        <taxon>Stramenopiles</taxon>
        <taxon>Oomycota</taxon>
        <taxon>Peronosporomycetes</taxon>
        <taxon>Pythiales</taxon>
        <taxon>Pythiaceae</taxon>
    </lineage>
</organism>
<dbReference type="InterPro" id="IPR050767">
    <property type="entry name" value="Sel1_AlgK"/>
</dbReference>
<feature type="compositionally biased region" description="Basic and acidic residues" evidence="2">
    <location>
        <begin position="80"/>
        <end position="92"/>
    </location>
</feature>